<evidence type="ECO:0008006" key="4">
    <source>
        <dbReference type="Google" id="ProtNLM"/>
    </source>
</evidence>
<dbReference type="EMBL" id="CP016779">
    <property type="protein sequence ID" value="ASY23981.1"/>
    <property type="molecule type" value="Genomic_DNA"/>
</dbReference>
<dbReference type="RefSeq" id="WP_095688242.1">
    <property type="nucleotide sequence ID" value="NZ_CP016779.1"/>
</dbReference>
<reference evidence="2 3" key="1">
    <citation type="submission" date="2016-07" db="EMBL/GenBank/DDBJ databases">
        <title>High microdiversification within the ubiquitous acI lineage of Actinobacteria.</title>
        <authorList>
            <person name="Neuenschwander S.M."/>
            <person name="Salcher M."/>
            <person name="Ghai R."/>
            <person name="Pernthaler J."/>
        </authorList>
    </citation>
    <scope>NUCLEOTIDE SEQUENCE [LARGE SCALE GENOMIC DNA]</scope>
    <source>
        <strain evidence="2">MMS-IIB-91</strain>
    </source>
</reference>
<dbReference type="OrthoDB" id="3873701at2"/>
<proteinExistence type="predicted"/>
<feature type="transmembrane region" description="Helical" evidence="1">
    <location>
        <begin position="43"/>
        <end position="66"/>
    </location>
</feature>
<evidence type="ECO:0000313" key="3">
    <source>
        <dbReference type="Proteomes" id="UP000217210"/>
    </source>
</evidence>
<name>A0A249L4G0_9ACTN</name>
<dbReference type="KEGG" id="nab:B1sIIB91_03545"/>
<gene>
    <name evidence="2" type="ORF">B1sIIB91_03545</name>
</gene>
<keyword evidence="1" id="KW-0472">Membrane</keyword>
<dbReference type="AlphaFoldDB" id="A0A249L4G0"/>
<dbReference type="Proteomes" id="UP000217210">
    <property type="component" value="Chromosome"/>
</dbReference>
<keyword evidence="3" id="KW-1185">Reference proteome</keyword>
<keyword evidence="1" id="KW-0812">Transmembrane</keyword>
<keyword evidence="1" id="KW-1133">Transmembrane helix</keyword>
<accession>A0A249L4G0</accession>
<protein>
    <recommendedName>
        <fullName evidence="4">Septum formation initiator</fullName>
    </recommendedName>
</protein>
<evidence type="ECO:0000313" key="2">
    <source>
        <dbReference type="EMBL" id="ASY23981.1"/>
    </source>
</evidence>
<evidence type="ECO:0000256" key="1">
    <source>
        <dbReference type="SAM" id="Phobius"/>
    </source>
</evidence>
<organism evidence="2 3">
    <name type="scientific">Candidatus Nanopelagicus abundans</name>
    <dbReference type="NCBI Taxonomy" id="1884916"/>
    <lineage>
        <taxon>Bacteria</taxon>
        <taxon>Bacillati</taxon>
        <taxon>Actinomycetota</taxon>
        <taxon>Actinomycetes</taxon>
        <taxon>Candidatus Nanopelagicales</taxon>
        <taxon>Candidatus Nanopelagicaceae</taxon>
        <taxon>Candidatus Nanopelagicus</taxon>
    </lineage>
</organism>
<sequence length="126" mass="13790">MAIFDLAPAIEISRKIVREKTNQVVLRLVPDTKTGQVAADRTFGMFLVGIFTIGLLALLVINTALAEDAFVLQDLKQQAQVLTDEREAILRELAAQSSPDKLAQSAIDLGMVALNKMHFLDLSVVK</sequence>